<keyword evidence="8 11" id="KW-0472">Membrane</keyword>
<evidence type="ECO:0000256" key="9">
    <source>
        <dbReference type="ARBA" id="ARBA00037934"/>
    </source>
</evidence>
<dbReference type="Pfam" id="PF03908">
    <property type="entry name" value="Sec20"/>
    <property type="match status" value="1"/>
</dbReference>
<evidence type="ECO:0000256" key="6">
    <source>
        <dbReference type="ARBA" id="ARBA00022989"/>
    </source>
</evidence>
<sequence>MKSNGSVPKNLEDNFKRIKARLKEVESGQVEQISRHLNLISSSFDTKKRGSIEELFDGVKFELNLMDRELEEVEVLVDEVEDEFSRSKSLERLEELKRITNSLRLRVRTLSLDFKRKLDSSVSKATRAELFQKDRNESDSKTRDRSTMSGSNDIAQSLRNTLEIMKQELDRSVLSTQMLEQQTKTLQMASDQYTSFEDLMKTSKALLNSLKRADLIDRLLIVFGFGFFSLVCLYILKKRILDRGISLVSAILSPLTRLSSSSSSKQVVTEGLVKSNGELEKIIATVTSIATASLIPKVSSKKQHHKNNEDSVPQYIKKNDVISSSKVEEAINLKTVEEQNLTDTLVKFEKKIGEKVEVKQNLDLSKRGGDAKKSSSVSNEKETKEDNDKALMDKGGGNELEDVEFQLVHQDL</sequence>
<dbReference type="PANTHER" id="PTHR12825">
    <property type="entry name" value="BNIP1-RELATED"/>
    <property type="match status" value="1"/>
</dbReference>
<keyword evidence="7" id="KW-0175">Coiled coil</keyword>
<feature type="compositionally biased region" description="Basic and acidic residues" evidence="10">
    <location>
        <begin position="366"/>
        <end position="392"/>
    </location>
</feature>
<dbReference type="EMBL" id="CALTRL010000824">
    <property type="protein sequence ID" value="CAH7669836.1"/>
    <property type="molecule type" value="Genomic_DNA"/>
</dbReference>
<organism evidence="13 14">
    <name type="scientific">Phakopsora pachyrhizi</name>
    <name type="common">Asian soybean rust disease fungus</name>
    <dbReference type="NCBI Taxonomy" id="170000"/>
    <lineage>
        <taxon>Eukaryota</taxon>
        <taxon>Fungi</taxon>
        <taxon>Dikarya</taxon>
        <taxon>Basidiomycota</taxon>
        <taxon>Pucciniomycotina</taxon>
        <taxon>Pucciniomycetes</taxon>
        <taxon>Pucciniales</taxon>
        <taxon>Phakopsoraceae</taxon>
        <taxon>Phakopsora</taxon>
    </lineage>
</organism>
<keyword evidence="3 11" id="KW-0812">Transmembrane</keyword>
<dbReference type="GO" id="GO:0005789">
    <property type="term" value="C:endoplasmic reticulum membrane"/>
    <property type="evidence" value="ECO:0007669"/>
    <property type="project" value="UniProtKB-SubCell"/>
</dbReference>
<name>A0AAV0AM59_PHAPC</name>
<comment type="similarity">
    <text evidence="9">Belongs to the SEC20 family.</text>
</comment>
<dbReference type="InterPro" id="IPR056173">
    <property type="entry name" value="Sec20_C"/>
</dbReference>
<evidence type="ECO:0000259" key="12">
    <source>
        <dbReference type="Pfam" id="PF03908"/>
    </source>
</evidence>
<evidence type="ECO:0000256" key="2">
    <source>
        <dbReference type="ARBA" id="ARBA00022448"/>
    </source>
</evidence>
<dbReference type="AlphaFoldDB" id="A0AAV0AM59"/>
<dbReference type="GO" id="GO:0031201">
    <property type="term" value="C:SNARE complex"/>
    <property type="evidence" value="ECO:0007669"/>
    <property type="project" value="TreeGrafter"/>
</dbReference>
<proteinExistence type="inferred from homology"/>
<comment type="subcellular location">
    <subcellularLocation>
        <location evidence="1">Endoplasmic reticulum membrane</location>
        <topology evidence="1">Single-pass type IV membrane protein</topology>
    </subcellularLocation>
</comment>
<evidence type="ECO:0000313" key="13">
    <source>
        <dbReference type="EMBL" id="CAH7669836.1"/>
    </source>
</evidence>
<reference evidence="13" key="1">
    <citation type="submission" date="2022-06" db="EMBL/GenBank/DDBJ databases">
        <authorList>
            <consortium name="SYNGENTA / RWTH Aachen University"/>
        </authorList>
    </citation>
    <scope>NUCLEOTIDE SEQUENCE</scope>
</reference>
<keyword evidence="2" id="KW-0813">Transport</keyword>
<comment type="caution">
    <text evidence="13">The sequence shown here is derived from an EMBL/GenBank/DDBJ whole genome shotgun (WGS) entry which is preliminary data.</text>
</comment>
<keyword evidence="4" id="KW-0256">Endoplasmic reticulum</keyword>
<feature type="region of interest" description="Disordered" evidence="10">
    <location>
        <begin position="366"/>
        <end position="402"/>
    </location>
</feature>
<dbReference type="GO" id="GO:0006890">
    <property type="term" value="P:retrograde vesicle-mediated transport, Golgi to endoplasmic reticulum"/>
    <property type="evidence" value="ECO:0007669"/>
    <property type="project" value="InterPro"/>
</dbReference>
<feature type="transmembrane region" description="Helical" evidence="11">
    <location>
        <begin position="219"/>
        <end position="236"/>
    </location>
</feature>
<evidence type="ECO:0000256" key="3">
    <source>
        <dbReference type="ARBA" id="ARBA00022692"/>
    </source>
</evidence>
<evidence type="ECO:0000256" key="10">
    <source>
        <dbReference type="SAM" id="MobiDB-lite"/>
    </source>
</evidence>
<evidence type="ECO:0000256" key="1">
    <source>
        <dbReference type="ARBA" id="ARBA00004163"/>
    </source>
</evidence>
<evidence type="ECO:0000256" key="5">
    <source>
        <dbReference type="ARBA" id="ARBA00022892"/>
    </source>
</evidence>
<accession>A0AAV0AM59</accession>
<evidence type="ECO:0000256" key="8">
    <source>
        <dbReference type="ARBA" id="ARBA00023136"/>
    </source>
</evidence>
<evidence type="ECO:0000256" key="7">
    <source>
        <dbReference type="ARBA" id="ARBA00023054"/>
    </source>
</evidence>
<keyword evidence="14" id="KW-1185">Reference proteome</keyword>
<feature type="region of interest" description="Disordered" evidence="10">
    <location>
        <begin position="129"/>
        <end position="152"/>
    </location>
</feature>
<gene>
    <name evidence="13" type="ORF">PPACK8108_LOCUS4490</name>
</gene>
<dbReference type="Proteomes" id="UP001153365">
    <property type="component" value="Unassembled WGS sequence"/>
</dbReference>
<keyword evidence="5" id="KW-0931">ER-Golgi transport</keyword>
<feature type="compositionally biased region" description="Basic and acidic residues" evidence="10">
    <location>
        <begin position="129"/>
        <end position="146"/>
    </location>
</feature>
<evidence type="ECO:0000313" key="14">
    <source>
        <dbReference type="Proteomes" id="UP001153365"/>
    </source>
</evidence>
<evidence type="ECO:0000256" key="4">
    <source>
        <dbReference type="ARBA" id="ARBA00022824"/>
    </source>
</evidence>
<dbReference type="InterPro" id="IPR005606">
    <property type="entry name" value="Sec20"/>
</dbReference>
<evidence type="ECO:0000256" key="11">
    <source>
        <dbReference type="SAM" id="Phobius"/>
    </source>
</evidence>
<dbReference type="GO" id="GO:0005484">
    <property type="term" value="F:SNAP receptor activity"/>
    <property type="evidence" value="ECO:0007669"/>
    <property type="project" value="InterPro"/>
</dbReference>
<keyword evidence="6 11" id="KW-1133">Transmembrane helix</keyword>
<feature type="domain" description="Sec20 C-terminal" evidence="12">
    <location>
        <begin position="151"/>
        <end position="240"/>
    </location>
</feature>
<dbReference type="PANTHER" id="PTHR12825:SF0">
    <property type="entry name" value="VESICLE TRANSPORT PROTEIN SEC20"/>
    <property type="match status" value="1"/>
</dbReference>
<protein>
    <submittedName>
        <fullName evidence="13">Sec20-domain-containing protein</fullName>
    </submittedName>
</protein>